<dbReference type="SMART" id="SM01218">
    <property type="entry name" value="FoP_duplication"/>
    <property type="match status" value="1"/>
</dbReference>
<dbReference type="InterPro" id="IPR051229">
    <property type="entry name" value="ALYREF_mRNA_export"/>
</dbReference>
<evidence type="ECO:0000256" key="3">
    <source>
        <dbReference type="SAM" id="MobiDB-lite"/>
    </source>
</evidence>
<gene>
    <name evidence="5" type="ORF">VKT23_007294</name>
</gene>
<evidence type="ECO:0000256" key="1">
    <source>
        <dbReference type="ARBA" id="ARBA00022884"/>
    </source>
</evidence>
<dbReference type="Proteomes" id="UP001498398">
    <property type="component" value="Unassembled WGS sequence"/>
</dbReference>
<feature type="domain" description="RRM" evidence="4">
    <location>
        <begin position="54"/>
        <end position="132"/>
    </location>
</feature>
<reference evidence="5 6" key="1">
    <citation type="submission" date="2024-01" db="EMBL/GenBank/DDBJ databases">
        <title>A draft genome for the cacao thread blight pathogen Marasmiellus scandens.</title>
        <authorList>
            <person name="Baruah I.K."/>
            <person name="Leung J."/>
            <person name="Bukari Y."/>
            <person name="Amoako-Attah I."/>
            <person name="Meinhardt L.W."/>
            <person name="Bailey B.A."/>
            <person name="Cohen S.P."/>
        </authorList>
    </citation>
    <scope>NUCLEOTIDE SEQUENCE [LARGE SCALE GENOMIC DNA]</scope>
    <source>
        <strain evidence="5 6">GH-19</strain>
    </source>
</reference>
<sequence>MSAFRRGSRKPYSRPPPRDVNSQWVHDKAPGVNDNKLATQDSKRGPSSTADPNTKLVVSNLHYEITPKDLSAIFGQIGTLVREPLIRYDRSGRSSGVAIISYETTEEATKAKKQFHGILAKGQPMEIAFDTFVPRPNSRRSVSAPTHSLLNRIQKPALAERLSADDMQVDGRKDGGGVGPIRTRPNRGGRGGKPGSKPAKSSKPPPKSQKPKTAEELDKELDAFMGDGGDSGAATAGTPVGESAVAADVDVDAAVAAVDATATTVPAQDVEMA</sequence>
<proteinExistence type="predicted"/>
<accession>A0ABR1JPW5</accession>
<feature type="compositionally biased region" description="Polar residues" evidence="3">
    <location>
        <begin position="36"/>
        <end position="52"/>
    </location>
</feature>
<comment type="caution">
    <text evidence="5">The sequence shown here is derived from an EMBL/GenBank/DDBJ whole genome shotgun (WGS) entry which is preliminary data.</text>
</comment>
<dbReference type="InterPro" id="IPR025715">
    <property type="entry name" value="FoP_C"/>
</dbReference>
<protein>
    <recommendedName>
        <fullName evidence="4">RRM domain-containing protein</fullName>
    </recommendedName>
</protein>
<dbReference type="CDD" id="cd12418">
    <property type="entry name" value="RRM_Aly_REF_like"/>
    <property type="match status" value="1"/>
</dbReference>
<dbReference type="EMBL" id="JBANRG010000010">
    <property type="protein sequence ID" value="KAK7462706.1"/>
    <property type="molecule type" value="Genomic_DNA"/>
</dbReference>
<dbReference type="InterPro" id="IPR000504">
    <property type="entry name" value="RRM_dom"/>
</dbReference>
<dbReference type="SMART" id="SM00360">
    <property type="entry name" value="RRM"/>
    <property type="match status" value="1"/>
</dbReference>
<feature type="compositionally biased region" description="Basic residues" evidence="3">
    <location>
        <begin position="1"/>
        <end position="12"/>
    </location>
</feature>
<evidence type="ECO:0000256" key="2">
    <source>
        <dbReference type="PROSITE-ProRule" id="PRU00176"/>
    </source>
</evidence>
<dbReference type="InterPro" id="IPR012677">
    <property type="entry name" value="Nucleotide-bd_a/b_plait_sf"/>
</dbReference>
<feature type="compositionally biased region" description="Basic and acidic residues" evidence="3">
    <location>
        <begin position="212"/>
        <end position="222"/>
    </location>
</feature>
<dbReference type="PROSITE" id="PS50102">
    <property type="entry name" value="RRM"/>
    <property type="match status" value="1"/>
</dbReference>
<evidence type="ECO:0000313" key="6">
    <source>
        <dbReference type="Proteomes" id="UP001498398"/>
    </source>
</evidence>
<dbReference type="PANTHER" id="PTHR19965:SF82">
    <property type="entry name" value="THO COMPLEX SUBUNIT 4"/>
    <property type="match status" value="1"/>
</dbReference>
<dbReference type="Pfam" id="PF13865">
    <property type="entry name" value="FoP_duplication"/>
    <property type="match status" value="1"/>
</dbReference>
<keyword evidence="1 2" id="KW-0694">RNA-binding</keyword>
<evidence type="ECO:0000313" key="5">
    <source>
        <dbReference type="EMBL" id="KAK7462706.1"/>
    </source>
</evidence>
<dbReference type="SUPFAM" id="SSF54928">
    <property type="entry name" value="RNA-binding domain, RBD"/>
    <property type="match status" value="1"/>
</dbReference>
<keyword evidence="6" id="KW-1185">Reference proteome</keyword>
<feature type="region of interest" description="Disordered" evidence="3">
    <location>
        <begin position="160"/>
        <end position="239"/>
    </location>
</feature>
<dbReference type="InterPro" id="IPR035979">
    <property type="entry name" value="RBD_domain_sf"/>
</dbReference>
<dbReference type="Pfam" id="PF00076">
    <property type="entry name" value="RRM_1"/>
    <property type="match status" value="1"/>
</dbReference>
<name>A0ABR1JPW5_9AGAR</name>
<feature type="region of interest" description="Disordered" evidence="3">
    <location>
        <begin position="1"/>
        <end position="53"/>
    </location>
</feature>
<dbReference type="PANTHER" id="PTHR19965">
    <property type="entry name" value="RNA AND EXPORT FACTOR BINDING PROTEIN"/>
    <property type="match status" value="1"/>
</dbReference>
<dbReference type="Gene3D" id="3.30.70.330">
    <property type="match status" value="1"/>
</dbReference>
<organism evidence="5 6">
    <name type="scientific">Marasmiellus scandens</name>
    <dbReference type="NCBI Taxonomy" id="2682957"/>
    <lineage>
        <taxon>Eukaryota</taxon>
        <taxon>Fungi</taxon>
        <taxon>Dikarya</taxon>
        <taxon>Basidiomycota</taxon>
        <taxon>Agaricomycotina</taxon>
        <taxon>Agaricomycetes</taxon>
        <taxon>Agaricomycetidae</taxon>
        <taxon>Agaricales</taxon>
        <taxon>Marasmiineae</taxon>
        <taxon>Omphalotaceae</taxon>
        <taxon>Marasmiellus</taxon>
    </lineage>
</organism>
<evidence type="ECO:0000259" key="4">
    <source>
        <dbReference type="PROSITE" id="PS50102"/>
    </source>
</evidence>